<dbReference type="Proteomes" id="UP000285650">
    <property type="component" value="Unassembled WGS sequence"/>
</dbReference>
<gene>
    <name evidence="2" type="ORF">DW712_10755</name>
</gene>
<dbReference type="PROSITE" id="PS51257">
    <property type="entry name" value="PROKAR_LIPOPROTEIN"/>
    <property type="match status" value="1"/>
</dbReference>
<dbReference type="Gene3D" id="2.60.40.2630">
    <property type="match status" value="1"/>
</dbReference>
<dbReference type="InterPro" id="IPR042278">
    <property type="entry name" value="Mfa-like_1_N"/>
</dbReference>
<sequence length="327" mass="34613">MKTMNRFNRLLTAMGATAFILCGCEQNDSNPVDEAPVAARITSTIAAQNTTDNDRAPSTRASETSWANGDLIGVSASSTTGTTSYTNIKYAATGTAGNFAVVNAAGEDNDIYFQDQKSTDFSAYYPYAGTNGTLPGTDGILERTLTAADQASASLPAIDYLWAPAASASSAAPQVKFNFQHSMSRISLNFKEGDDVTFGDELTYTLDGLVLEGTFNTLTGATTSGTAAGKLENLSVATGSSQGAISYLILWPQTVNSATLTVIVDGTTYRAAISFRELPGSTSQEKGLAGGYSYLYNVKVNKTKMIIEEAIITPWTKDSEQDVDAWN</sequence>
<reference evidence="2 3" key="1">
    <citation type="submission" date="2018-08" db="EMBL/GenBank/DDBJ databases">
        <title>A genome reference for cultivated species of the human gut microbiota.</title>
        <authorList>
            <person name="Zou Y."/>
            <person name="Xue W."/>
            <person name="Luo G."/>
        </authorList>
    </citation>
    <scope>NUCLEOTIDE SEQUENCE [LARGE SCALE GENOMIC DNA]</scope>
    <source>
        <strain evidence="2 3">AM27-17</strain>
    </source>
</reference>
<evidence type="ECO:0000313" key="3">
    <source>
        <dbReference type="Proteomes" id="UP000285650"/>
    </source>
</evidence>
<dbReference type="CDD" id="cd13120">
    <property type="entry name" value="BF2867_like_N"/>
    <property type="match status" value="1"/>
</dbReference>
<keyword evidence="1" id="KW-0732">Signal</keyword>
<accession>A0A414LBR7</accession>
<comment type="caution">
    <text evidence="2">The sequence shown here is derived from an EMBL/GenBank/DDBJ whole genome shotgun (WGS) entry which is preliminary data.</text>
</comment>
<organism evidence="2 3">
    <name type="scientific">Bacteroides intestinalis</name>
    <dbReference type="NCBI Taxonomy" id="329854"/>
    <lineage>
        <taxon>Bacteria</taxon>
        <taxon>Pseudomonadati</taxon>
        <taxon>Bacteroidota</taxon>
        <taxon>Bacteroidia</taxon>
        <taxon>Bacteroidales</taxon>
        <taxon>Bacteroidaceae</taxon>
        <taxon>Bacteroides</taxon>
    </lineage>
</organism>
<dbReference type="InterPro" id="IPR025049">
    <property type="entry name" value="Mfa-like_1"/>
</dbReference>
<proteinExistence type="predicted"/>
<dbReference type="RefSeq" id="WP_118222027.1">
    <property type="nucleotide sequence ID" value="NZ_JADNIJ010000004.1"/>
</dbReference>
<feature type="signal peptide" evidence="1">
    <location>
        <begin position="1"/>
        <end position="18"/>
    </location>
</feature>
<dbReference type="CDD" id="cd13121">
    <property type="entry name" value="BF2867_like_C"/>
    <property type="match status" value="1"/>
</dbReference>
<dbReference type="Pfam" id="PF13149">
    <property type="entry name" value="Mfa_like_1"/>
    <property type="match status" value="1"/>
</dbReference>
<evidence type="ECO:0000313" key="2">
    <source>
        <dbReference type="EMBL" id="RHE92041.1"/>
    </source>
</evidence>
<dbReference type="AlphaFoldDB" id="A0A414LBR7"/>
<name>A0A414LBR7_9BACE</name>
<dbReference type="Gene3D" id="2.60.40.2620">
    <property type="entry name" value="Fimbrillin-like"/>
    <property type="match status" value="1"/>
</dbReference>
<dbReference type="EMBL" id="QSKV01000006">
    <property type="protein sequence ID" value="RHE92041.1"/>
    <property type="molecule type" value="Genomic_DNA"/>
</dbReference>
<protein>
    <submittedName>
        <fullName evidence="2">Fimbrillin family protein</fullName>
    </submittedName>
</protein>
<feature type="chain" id="PRO_5019085242" evidence="1">
    <location>
        <begin position="19"/>
        <end position="327"/>
    </location>
</feature>
<evidence type="ECO:0000256" key="1">
    <source>
        <dbReference type="SAM" id="SignalP"/>
    </source>
</evidence>